<dbReference type="Proteomes" id="UP000556329">
    <property type="component" value="Unassembled WGS sequence"/>
</dbReference>
<reference evidence="1 2" key="1">
    <citation type="submission" date="2020-08" db="EMBL/GenBank/DDBJ databases">
        <title>Genomic Encyclopedia of Type Strains, Phase IV (KMG-IV): sequencing the most valuable type-strain genomes for metagenomic binning, comparative biology and taxonomic classification.</title>
        <authorList>
            <person name="Goeker M."/>
        </authorList>
    </citation>
    <scope>NUCLEOTIDE SEQUENCE [LARGE SCALE GENOMIC DNA]</scope>
    <source>
        <strain evidence="1 2">DSM 100039</strain>
    </source>
</reference>
<accession>A0A841PZ79</accession>
<proteinExistence type="predicted"/>
<organism evidence="1 2">
    <name type="scientific">Mesorhizobium sangaii</name>
    <dbReference type="NCBI Taxonomy" id="505389"/>
    <lineage>
        <taxon>Bacteria</taxon>
        <taxon>Pseudomonadati</taxon>
        <taxon>Pseudomonadota</taxon>
        <taxon>Alphaproteobacteria</taxon>
        <taxon>Hyphomicrobiales</taxon>
        <taxon>Phyllobacteriaceae</taxon>
        <taxon>Mesorhizobium</taxon>
    </lineage>
</organism>
<gene>
    <name evidence="1" type="ORF">HNQ71_006984</name>
</gene>
<dbReference type="EMBL" id="JACHEF010000017">
    <property type="protein sequence ID" value="MBB6414275.1"/>
    <property type="molecule type" value="Genomic_DNA"/>
</dbReference>
<evidence type="ECO:0000313" key="1">
    <source>
        <dbReference type="EMBL" id="MBB6414275.1"/>
    </source>
</evidence>
<evidence type="ECO:0000313" key="2">
    <source>
        <dbReference type="Proteomes" id="UP000556329"/>
    </source>
</evidence>
<comment type="caution">
    <text evidence="1">The sequence shown here is derived from an EMBL/GenBank/DDBJ whole genome shotgun (WGS) entry which is preliminary data.</text>
</comment>
<name>A0A841PZ79_9HYPH</name>
<keyword evidence="2" id="KW-1185">Reference proteome</keyword>
<protein>
    <submittedName>
        <fullName evidence="1">Uncharacterized protein</fullName>
    </submittedName>
</protein>
<sequence length="57" mass="6496">MLREQIGPRDYAVGREERRYRILEELLSMPSSPTCISAFNAQGSGRLHHGDVRNDLP</sequence>
<dbReference type="AlphaFoldDB" id="A0A841PZ79"/>